<dbReference type="PANTHER" id="PTHR47894:SF1">
    <property type="entry name" value="HTH-TYPE TRANSCRIPTIONAL REGULATOR VQSM"/>
    <property type="match status" value="1"/>
</dbReference>
<dbReference type="SUPFAM" id="SSF46689">
    <property type="entry name" value="Homeodomain-like"/>
    <property type="match status" value="1"/>
</dbReference>
<dbReference type="GO" id="GO:0005829">
    <property type="term" value="C:cytosol"/>
    <property type="evidence" value="ECO:0007669"/>
    <property type="project" value="TreeGrafter"/>
</dbReference>
<dbReference type="GO" id="GO:0000976">
    <property type="term" value="F:transcription cis-regulatory region binding"/>
    <property type="evidence" value="ECO:0007669"/>
    <property type="project" value="TreeGrafter"/>
</dbReference>
<feature type="domain" description="HTH araC/xylS-type" evidence="4">
    <location>
        <begin position="236"/>
        <end position="334"/>
    </location>
</feature>
<dbReference type="InterPro" id="IPR032687">
    <property type="entry name" value="AraC-type_N"/>
</dbReference>
<gene>
    <name evidence="5" type="ORF">JF539_05700</name>
</gene>
<organism evidence="5 6">
    <name type="scientific">Roseibium aggregatum</name>
    <dbReference type="NCBI Taxonomy" id="187304"/>
    <lineage>
        <taxon>Bacteria</taxon>
        <taxon>Pseudomonadati</taxon>
        <taxon>Pseudomonadota</taxon>
        <taxon>Alphaproteobacteria</taxon>
        <taxon>Hyphomicrobiales</taxon>
        <taxon>Stappiaceae</taxon>
        <taxon>Roseibium</taxon>
    </lineage>
</organism>
<dbReference type="SMART" id="SM00342">
    <property type="entry name" value="HTH_ARAC"/>
    <property type="match status" value="1"/>
</dbReference>
<dbReference type="PROSITE" id="PS01124">
    <property type="entry name" value="HTH_ARAC_FAMILY_2"/>
    <property type="match status" value="1"/>
</dbReference>
<evidence type="ECO:0000256" key="2">
    <source>
        <dbReference type="ARBA" id="ARBA00023125"/>
    </source>
</evidence>
<dbReference type="Pfam" id="PF12833">
    <property type="entry name" value="HTH_18"/>
    <property type="match status" value="1"/>
</dbReference>
<dbReference type="EMBL" id="JAEKJZ010000001">
    <property type="protein sequence ID" value="MBN9669824.1"/>
    <property type="molecule type" value="Genomic_DNA"/>
</dbReference>
<accession>A0A939J3M5</accession>
<protein>
    <submittedName>
        <fullName evidence="5">Helix-turn-helix domain-containing protein</fullName>
    </submittedName>
</protein>
<dbReference type="AlphaFoldDB" id="A0A939J3M5"/>
<evidence type="ECO:0000259" key="4">
    <source>
        <dbReference type="PROSITE" id="PS01124"/>
    </source>
</evidence>
<keyword evidence="1" id="KW-0805">Transcription regulation</keyword>
<evidence type="ECO:0000256" key="3">
    <source>
        <dbReference type="ARBA" id="ARBA00023163"/>
    </source>
</evidence>
<sequence>MGKLFNTRLMVAPARIVTELTSQEFTRSVTRSVGLHDTFFEGPPAFAPYQFQAKWVEVAARRLGEPHLGALIGTKMRYRDLGIHADYVLEAPDAASALERGKQALSMLVSGSRFETVLSGDYLVVRFSTGIERALGSRHIEEAVPLLLTDFMRHFAGPAWKPAWIEHPRRDGPPGAALLDHYYRGYEVRPGPMTGLAISLADLMLPNPVPADARTSLTLEDLPRLEGTSAPADFTQLVRDVLKLQLRVSPAMEETIASQLGLGVRTLQRRLRTEGRTFRELRLQETMRRASALIAAGTFTIAEIAAALGYEEANSFRRAYRNFFGLAPSGHGGGAFHGAQS</sequence>
<dbReference type="Gene3D" id="1.10.10.60">
    <property type="entry name" value="Homeodomain-like"/>
    <property type="match status" value="1"/>
</dbReference>
<dbReference type="PANTHER" id="PTHR47894">
    <property type="entry name" value="HTH-TYPE TRANSCRIPTIONAL REGULATOR GADX"/>
    <property type="match status" value="1"/>
</dbReference>
<dbReference type="RefSeq" id="WP_207139357.1">
    <property type="nucleotide sequence ID" value="NZ_JAEKJZ010000001.1"/>
</dbReference>
<evidence type="ECO:0000313" key="6">
    <source>
        <dbReference type="Proteomes" id="UP000664096"/>
    </source>
</evidence>
<keyword evidence="3" id="KW-0804">Transcription</keyword>
<name>A0A939J3M5_9HYPH</name>
<dbReference type="Proteomes" id="UP000664096">
    <property type="component" value="Unassembled WGS sequence"/>
</dbReference>
<reference evidence="5" key="1">
    <citation type="submission" date="2020-12" db="EMBL/GenBank/DDBJ databases">
        <title>Oil enriched cultivation method for isolating marine PHA-producing bacteria.</title>
        <authorList>
            <person name="Zheng W."/>
            <person name="Yu S."/>
            <person name="Huang Y."/>
        </authorList>
    </citation>
    <scope>NUCLEOTIDE SEQUENCE</scope>
    <source>
        <strain evidence="5">SY-2-12</strain>
    </source>
</reference>
<dbReference type="InterPro" id="IPR009057">
    <property type="entry name" value="Homeodomain-like_sf"/>
</dbReference>
<dbReference type="Pfam" id="PF12625">
    <property type="entry name" value="Arabinose_bd"/>
    <property type="match status" value="1"/>
</dbReference>
<keyword evidence="2" id="KW-0238">DNA-binding</keyword>
<evidence type="ECO:0000256" key="1">
    <source>
        <dbReference type="ARBA" id="ARBA00023015"/>
    </source>
</evidence>
<proteinExistence type="predicted"/>
<evidence type="ECO:0000313" key="5">
    <source>
        <dbReference type="EMBL" id="MBN9669824.1"/>
    </source>
</evidence>
<comment type="caution">
    <text evidence="5">The sequence shown here is derived from an EMBL/GenBank/DDBJ whole genome shotgun (WGS) entry which is preliminary data.</text>
</comment>
<dbReference type="InterPro" id="IPR018060">
    <property type="entry name" value="HTH_AraC"/>
</dbReference>
<dbReference type="GO" id="GO:0003700">
    <property type="term" value="F:DNA-binding transcription factor activity"/>
    <property type="evidence" value="ECO:0007669"/>
    <property type="project" value="InterPro"/>
</dbReference>